<keyword evidence="2" id="KW-1185">Reference proteome</keyword>
<dbReference type="AlphaFoldDB" id="A0A2I0A289"/>
<dbReference type="Proteomes" id="UP000236161">
    <property type="component" value="Unassembled WGS sequence"/>
</dbReference>
<evidence type="ECO:0000313" key="1">
    <source>
        <dbReference type="EMBL" id="PKA49655.1"/>
    </source>
</evidence>
<gene>
    <name evidence="1" type="ORF">AXF42_Ash004196</name>
</gene>
<evidence type="ECO:0000313" key="2">
    <source>
        <dbReference type="Proteomes" id="UP000236161"/>
    </source>
</evidence>
<sequence length="144" mass="16272">MLVLFWGRTSVRKSAGLGEVDCDRRYLVSSCPRLRGFIPGSSWTTVGLNPRARGLTRVKSPVRPEAESANQSIRYSPVGRHVFGQDAAQEPRVNNFSTMTINIEIKSLEIFFFSLSSYSSRQLLHQLYLSPPYIVLIRTHLINS</sequence>
<protein>
    <submittedName>
        <fullName evidence="1">Uncharacterized protein</fullName>
    </submittedName>
</protein>
<organism evidence="1 2">
    <name type="scientific">Apostasia shenzhenica</name>
    <dbReference type="NCBI Taxonomy" id="1088818"/>
    <lineage>
        <taxon>Eukaryota</taxon>
        <taxon>Viridiplantae</taxon>
        <taxon>Streptophyta</taxon>
        <taxon>Embryophyta</taxon>
        <taxon>Tracheophyta</taxon>
        <taxon>Spermatophyta</taxon>
        <taxon>Magnoliopsida</taxon>
        <taxon>Liliopsida</taxon>
        <taxon>Asparagales</taxon>
        <taxon>Orchidaceae</taxon>
        <taxon>Apostasioideae</taxon>
        <taxon>Apostasia</taxon>
    </lineage>
</organism>
<dbReference type="EMBL" id="KZ452037">
    <property type="protein sequence ID" value="PKA49655.1"/>
    <property type="molecule type" value="Genomic_DNA"/>
</dbReference>
<name>A0A2I0A289_9ASPA</name>
<accession>A0A2I0A289</accession>
<reference evidence="1 2" key="1">
    <citation type="journal article" date="2017" name="Nature">
        <title>The Apostasia genome and the evolution of orchids.</title>
        <authorList>
            <person name="Zhang G.Q."/>
            <person name="Liu K.W."/>
            <person name="Li Z."/>
            <person name="Lohaus R."/>
            <person name="Hsiao Y.Y."/>
            <person name="Niu S.C."/>
            <person name="Wang J.Y."/>
            <person name="Lin Y.C."/>
            <person name="Xu Q."/>
            <person name="Chen L.J."/>
            <person name="Yoshida K."/>
            <person name="Fujiwara S."/>
            <person name="Wang Z.W."/>
            <person name="Zhang Y.Q."/>
            <person name="Mitsuda N."/>
            <person name="Wang M."/>
            <person name="Liu G.H."/>
            <person name="Pecoraro L."/>
            <person name="Huang H.X."/>
            <person name="Xiao X.J."/>
            <person name="Lin M."/>
            <person name="Wu X.Y."/>
            <person name="Wu W.L."/>
            <person name="Chen Y.Y."/>
            <person name="Chang S.B."/>
            <person name="Sakamoto S."/>
            <person name="Ohme-Takagi M."/>
            <person name="Yagi M."/>
            <person name="Zeng S.J."/>
            <person name="Shen C.Y."/>
            <person name="Yeh C.M."/>
            <person name="Luo Y.B."/>
            <person name="Tsai W.C."/>
            <person name="Van de Peer Y."/>
            <person name="Liu Z.J."/>
        </authorList>
    </citation>
    <scope>NUCLEOTIDE SEQUENCE [LARGE SCALE GENOMIC DNA]</scope>
    <source>
        <strain evidence="2">cv. Shenzhen</strain>
        <tissue evidence="1">Stem</tissue>
    </source>
</reference>
<proteinExistence type="predicted"/>